<reference evidence="2" key="1">
    <citation type="submission" date="2021-01" db="EMBL/GenBank/DDBJ databases">
        <title>Whole genome shotgun sequence of Rugosimonospora africana NBRC 104875.</title>
        <authorList>
            <person name="Komaki H."/>
            <person name="Tamura T."/>
        </authorList>
    </citation>
    <scope>NUCLEOTIDE SEQUENCE</scope>
    <source>
        <strain evidence="2">NBRC 104875</strain>
    </source>
</reference>
<keyword evidence="1" id="KW-1133">Transmembrane helix</keyword>
<comment type="caution">
    <text evidence="2">The sequence shown here is derived from an EMBL/GenBank/DDBJ whole genome shotgun (WGS) entry which is preliminary data.</text>
</comment>
<evidence type="ECO:0000313" key="3">
    <source>
        <dbReference type="Proteomes" id="UP000642748"/>
    </source>
</evidence>
<dbReference type="EMBL" id="BONZ01000003">
    <property type="protein sequence ID" value="GIH12098.1"/>
    <property type="molecule type" value="Genomic_DNA"/>
</dbReference>
<keyword evidence="1" id="KW-0812">Transmembrane</keyword>
<proteinExistence type="predicted"/>
<evidence type="ECO:0000313" key="2">
    <source>
        <dbReference type="EMBL" id="GIH12098.1"/>
    </source>
</evidence>
<feature type="transmembrane region" description="Helical" evidence="1">
    <location>
        <begin position="53"/>
        <end position="70"/>
    </location>
</feature>
<dbReference type="RefSeq" id="WP_203915816.1">
    <property type="nucleotide sequence ID" value="NZ_BONZ01000003.1"/>
</dbReference>
<accession>A0A8J3QMB3</accession>
<organism evidence="2 3">
    <name type="scientific">Rugosimonospora africana</name>
    <dbReference type="NCBI Taxonomy" id="556532"/>
    <lineage>
        <taxon>Bacteria</taxon>
        <taxon>Bacillati</taxon>
        <taxon>Actinomycetota</taxon>
        <taxon>Actinomycetes</taxon>
        <taxon>Micromonosporales</taxon>
        <taxon>Micromonosporaceae</taxon>
        <taxon>Rugosimonospora</taxon>
    </lineage>
</organism>
<keyword evidence="1" id="KW-0472">Membrane</keyword>
<protein>
    <submittedName>
        <fullName evidence="2">Uncharacterized protein</fullName>
    </submittedName>
</protein>
<gene>
    <name evidence="2" type="ORF">Raf01_02700</name>
</gene>
<name>A0A8J3QMB3_9ACTN</name>
<sequence length="191" mass="21503">MSFLDDVFRYEEEEPSSHRPSGRSGFRWLVRPVVISLIIAAGGGFVMRVTGVAVPYPLIFMVVLVIQLLRRTLTWIGPGRIPKRLLRGSEASSGSNGGEDGLRLAAGRWENRLFWVKLQRDPAQFAKTMQPRMVQLIDERLRLRHGVVRANDPVRARAVLGEPLWRFVTAPVRENLAPRDLAALISQVEAL</sequence>
<evidence type="ECO:0000256" key="1">
    <source>
        <dbReference type="SAM" id="Phobius"/>
    </source>
</evidence>
<dbReference type="Proteomes" id="UP000642748">
    <property type="component" value="Unassembled WGS sequence"/>
</dbReference>
<dbReference type="AlphaFoldDB" id="A0A8J3QMB3"/>
<keyword evidence="3" id="KW-1185">Reference proteome</keyword>